<dbReference type="Pfam" id="PF00459">
    <property type="entry name" value="Inositol_P"/>
    <property type="match status" value="1"/>
</dbReference>
<dbReference type="GO" id="GO:0008934">
    <property type="term" value="F:inositol monophosphate 1-phosphatase activity"/>
    <property type="evidence" value="ECO:0007669"/>
    <property type="project" value="TreeGrafter"/>
</dbReference>
<gene>
    <name evidence="8" type="ORF">FFL34_16125</name>
</gene>
<evidence type="ECO:0000313" key="8">
    <source>
        <dbReference type="EMBL" id="TMN23451.1"/>
    </source>
</evidence>
<evidence type="ECO:0000256" key="6">
    <source>
        <dbReference type="ARBA" id="ARBA00022842"/>
    </source>
</evidence>
<comment type="caution">
    <text evidence="8">The sequence shown here is derived from an EMBL/GenBank/DDBJ whole genome shotgun (WGS) entry which is preliminary data.</text>
</comment>
<evidence type="ECO:0000256" key="2">
    <source>
        <dbReference type="ARBA" id="ARBA00001946"/>
    </source>
</evidence>
<dbReference type="Proteomes" id="UP000306980">
    <property type="component" value="Unassembled WGS sequence"/>
</dbReference>
<dbReference type="EC" id="3.1.3.25" evidence="3"/>
<dbReference type="PROSITE" id="PS00630">
    <property type="entry name" value="IMP_2"/>
    <property type="match status" value="1"/>
</dbReference>
<dbReference type="GO" id="GO:0007165">
    <property type="term" value="P:signal transduction"/>
    <property type="evidence" value="ECO:0007669"/>
    <property type="project" value="TreeGrafter"/>
</dbReference>
<feature type="binding site" evidence="7">
    <location>
        <position position="91"/>
    </location>
    <ligand>
        <name>Mg(2+)</name>
        <dbReference type="ChEBI" id="CHEBI:18420"/>
        <label>1</label>
        <note>catalytic</note>
    </ligand>
</feature>
<feature type="binding site" evidence="7">
    <location>
        <position position="92"/>
    </location>
    <ligand>
        <name>Mg(2+)</name>
        <dbReference type="ChEBI" id="CHEBI:18420"/>
        <label>1</label>
        <note>catalytic</note>
    </ligand>
</feature>
<feature type="binding site" evidence="7">
    <location>
        <position position="71"/>
    </location>
    <ligand>
        <name>Mg(2+)</name>
        <dbReference type="ChEBI" id="CHEBI:18420"/>
        <label>1</label>
        <note>catalytic</note>
    </ligand>
</feature>
<dbReference type="Gene3D" id="3.30.540.10">
    <property type="entry name" value="Fructose-1,6-Bisphosphatase, subunit A, domain 1"/>
    <property type="match status" value="1"/>
</dbReference>
<evidence type="ECO:0000313" key="9">
    <source>
        <dbReference type="Proteomes" id="UP000306980"/>
    </source>
</evidence>
<feature type="binding site" evidence="7">
    <location>
        <position position="89"/>
    </location>
    <ligand>
        <name>Mg(2+)</name>
        <dbReference type="ChEBI" id="CHEBI:18420"/>
        <label>1</label>
        <note>catalytic</note>
    </ligand>
</feature>
<dbReference type="InterPro" id="IPR020583">
    <property type="entry name" value="Inositol_monoP_metal-BS"/>
</dbReference>
<dbReference type="FunFam" id="3.30.540.10:FF:000003">
    <property type="entry name" value="Inositol-1-monophosphatase"/>
    <property type="match status" value="1"/>
</dbReference>
<reference evidence="8 9" key="1">
    <citation type="submission" date="2019-05" db="EMBL/GenBank/DDBJ databases">
        <title>Genomic analysis of Lentibacillus sp. NKC220-2.</title>
        <authorList>
            <person name="Oh Y.J."/>
        </authorList>
    </citation>
    <scope>NUCLEOTIDE SEQUENCE [LARGE SCALE GENOMIC DNA]</scope>
    <source>
        <strain evidence="8 9">NKC220-2</strain>
    </source>
</reference>
<sequence length="269" mass="30030">MNMQERNAIYQLAREWVLEAGQAIRKRMNTPLTIETKADANDLVTTMDKDTEYFFMNNIKKVYPDHLIIGEEGYGDDVTSLDGTVWIIDPIDGTMNFVHQKRNFAISVGIYHDGVGEIGLIYDVMADHLYSAKKGEGAFKNDTPLTPLPDSKRFDETILGVNHFWLCENHLVNEKKMQELVRTVRGTRTYGSAALEFAYVAEGVMDGYITMGLSAWDIAAGIVIVNEVGGVTTTSFGEPINLLQSASVLTCNPVIHERIVNGFMLKGRK</sequence>
<evidence type="ECO:0000256" key="1">
    <source>
        <dbReference type="ARBA" id="ARBA00001033"/>
    </source>
</evidence>
<evidence type="ECO:0000256" key="4">
    <source>
        <dbReference type="ARBA" id="ARBA00022723"/>
    </source>
</evidence>
<dbReference type="EMBL" id="VCIA01000001">
    <property type="protein sequence ID" value="TMN23451.1"/>
    <property type="molecule type" value="Genomic_DNA"/>
</dbReference>
<comment type="catalytic activity">
    <reaction evidence="1">
        <text>a myo-inositol phosphate + H2O = myo-inositol + phosphate</text>
        <dbReference type="Rhea" id="RHEA:24056"/>
        <dbReference type="ChEBI" id="CHEBI:15377"/>
        <dbReference type="ChEBI" id="CHEBI:17268"/>
        <dbReference type="ChEBI" id="CHEBI:43474"/>
        <dbReference type="ChEBI" id="CHEBI:84139"/>
        <dbReference type="EC" id="3.1.3.25"/>
    </reaction>
</comment>
<keyword evidence="5" id="KW-0378">Hydrolase</keyword>
<dbReference type="CDD" id="cd01637">
    <property type="entry name" value="IMPase_like"/>
    <property type="match status" value="1"/>
</dbReference>
<dbReference type="GO" id="GO:0006020">
    <property type="term" value="P:inositol metabolic process"/>
    <property type="evidence" value="ECO:0007669"/>
    <property type="project" value="TreeGrafter"/>
</dbReference>
<dbReference type="AlphaFoldDB" id="A0A5S3QQG3"/>
<dbReference type="PANTHER" id="PTHR20854:SF4">
    <property type="entry name" value="INOSITOL-1-MONOPHOSPHATASE-RELATED"/>
    <property type="match status" value="1"/>
</dbReference>
<proteinExistence type="predicted"/>
<dbReference type="GO" id="GO:0046854">
    <property type="term" value="P:phosphatidylinositol phosphate biosynthetic process"/>
    <property type="evidence" value="ECO:0007669"/>
    <property type="project" value="InterPro"/>
</dbReference>
<protein>
    <recommendedName>
        <fullName evidence="3">inositol-phosphate phosphatase</fullName>
        <ecNumber evidence="3">3.1.3.25</ecNumber>
    </recommendedName>
</protein>
<dbReference type="GO" id="GO:0046872">
    <property type="term" value="F:metal ion binding"/>
    <property type="evidence" value="ECO:0007669"/>
    <property type="project" value="UniProtKB-KW"/>
</dbReference>
<dbReference type="RefSeq" id="WP_138604340.1">
    <property type="nucleotide sequence ID" value="NZ_VCIA01000001.1"/>
</dbReference>
<accession>A0A5S3QQG3</accession>
<dbReference type="InterPro" id="IPR000760">
    <property type="entry name" value="Inositol_monophosphatase-like"/>
</dbReference>
<dbReference type="OrthoDB" id="9772456at2"/>
<evidence type="ECO:0000256" key="7">
    <source>
        <dbReference type="PIRSR" id="PIRSR600760-2"/>
    </source>
</evidence>
<comment type="cofactor">
    <cofactor evidence="2 7">
        <name>Mg(2+)</name>
        <dbReference type="ChEBI" id="CHEBI:18420"/>
    </cofactor>
</comment>
<dbReference type="InterPro" id="IPR020550">
    <property type="entry name" value="Inositol_monophosphatase_CS"/>
</dbReference>
<evidence type="ECO:0000256" key="5">
    <source>
        <dbReference type="ARBA" id="ARBA00022801"/>
    </source>
</evidence>
<dbReference type="SUPFAM" id="SSF56655">
    <property type="entry name" value="Carbohydrate phosphatase"/>
    <property type="match status" value="1"/>
</dbReference>
<feature type="binding site" evidence="7">
    <location>
        <position position="217"/>
    </location>
    <ligand>
        <name>Mg(2+)</name>
        <dbReference type="ChEBI" id="CHEBI:18420"/>
        <label>1</label>
        <note>catalytic</note>
    </ligand>
</feature>
<dbReference type="PRINTS" id="PR00377">
    <property type="entry name" value="IMPHPHTASES"/>
</dbReference>
<organism evidence="8 9">
    <name type="scientific">Lentibacillus cibarius</name>
    <dbReference type="NCBI Taxonomy" id="2583219"/>
    <lineage>
        <taxon>Bacteria</taxon>
        <taxon>Bacillati</taxon>
        <taxon>Bacillota</taxon>
        <taxon>Bacilli</taxon>
        <taxon>Bacillales</taxon>
        <taxon>Bacillaceae</taxon>
        <taxon>Lentibacillus</taxon>
    </lineage>
</organism>
<keyword evidence="6 7" id="KW-0460">Magnesium</keyword>
<dbReference type="PROSITE" id="PS00629">
    <property type="entry name" value="IMP_1"/>
    <property type="match status" value="1"/>
</dbReference>
<keyword evidence="4 7" id="KW-0479">Metal-binding</keyword>
<dbReference type="Gene3D" id="3.40.190.80">
    <property type="match status" value="1"/>
</dbReference>
<name>A0A5S3QQG3_9BACI</name>
<evidence type="ECO:0000256" key="3">
    <source>
        <dbReference type="ARBA" id="ARBA00013106"/>
    </source>
</evidence>
<dbReference type="PANTHER" id="PTHR20854">
    <property type="entry name" value="INOSITOL MONOPHOSPHATASE"/>
    <property type="match status" value="1"/>
</dbReference>